<organism evidence="2 3">
    <name type="scientific">Pseudocercospora fijiensis (strain CIRAD86)</name>
    <name type="common">Black leaf streak disease fungus</name>
    <name type="synonym">Mycosphaerella fijiensis</name>
    <dbReference type="NCBI Taxonomy" id="383855"/>
    <lineage>
        <taxon>Eukaryota</taxon>
        <taxon>Fungi</taxon>
        <taxon>Dikarya</taxon>
        <taxon>Ascomycota</taxon>
        <taxon>Pezizomycotina</taxon>
        <taxon>Dothideomycetes</taxon>
        <taxon>Dothideomycetidae</taxon>
        <taxon>Mycosphaerellales</taxon>
        <taxon>Mycosphaerellaceae</taxon>
        <taxon>Pseudocercospora</taxon>
    </lineage>
</organism>
<dbReference type="InterPro" id="IPR000210">
    <property type="entry name" value="BTB/POZ_dom"/>
</dbReference>
<sequence length="260" mass="29924">MHAPDNYWERVCGYHINCVHSSALRCEHRWIESCKQRTLNRTRKQALYTRLSDIGTVLVGPEQVPFTVHITLISVFSDFFRGAFEGRFEEGRTRRVVLEDDSPADFAMMLYWLYTGDIYIPTKDDYDFLDALKGHDGASEAEDGSGWVTLPSSLALKLRFQDSLVGLYILADKRGVQRLKNDILTQIRDQKSGSWPLLISSIDRISLACYNLPDQDPLRAWLEQEASQSWTGSMHLSRSEIKKLPPDFLVNVMHNILQRR</sequence>
<feature type="domain" description="BTB" evidence="1">
    <location>
        <begin position="52"/>
        <end position="122"/>
    </location>
</feature>
<dbReference type="PANTHER" id="PTHR47843:SF2">
    <property type="entry name" value="BTB DOMAIN-CONTAINING PROTEIN"/>
    <property type="match status" value="1"/>
</dbReference>
<dbReference type="Gene3D" id="3.30.710.10">
    <property type="entry name" value="Potassium Channel Kv1.1, Chain A"/>
    <property type="match status" value="1"/>
</dbReference>
<accession>M2ZNI7</accession>
<dbReference type="eggNOG" id="ENOG502SP89">
    <property type="taxonomic scope" value="Eukaryota"/>
</dbReference>
<dbReference type="AlphaFoldDB" id="M2ZNI7"/>
<dbReference type="EMBL" id="KB446561">
    <property type="protein sequence ID" value="EME80659.1"/>
    <property type="molecule type" value="Genomic_DNA"/>
</dbReference>
<dbReference type="PROSITE" id="PS50097">
    <property type="entry name" value="BTB"/>
    <property type="match status" value="1"/>
</dbReference>
<evidence type="ECO:0000259" key="1">
    <source>
        <dbReference type="PROSITE" id="PS50097"/>
    </source>
</evidence>
<dbReference type="HOGENOM" id="CLU_1070086_0_0_1"/>
<evidence type="ECO:0000313" key="2">
    <source>
        <dbReference type="EMBL" id="EME80659.1"/>
    </source>
</evidence>
<dbReference type="RefSeq" id="XP_007929544.1">
    <property type="nucleotide sequence ID" value="XM_007931353.1"/>
</dbReference>
<gene>
    <name evidence="2" type="ORF">MYCFIDRAFT_156289</name>
</gene>
<proteinExistence type="predicted"/>
<dbReference type="CDD" id="cd18186">
    <property type="entry name" value="BTB_POZ_ZBTB_KLHL-like"/>
    <property type="match status" value="1"/>
</dbReference>
<dbReference type="OrthoDB" id="3650231at2759"/>
<name>M2ZNI7_PSEFD</name>
<evidence type="ECO:0000313" key="3">
    <source>
        <dbReference type="Proteomes" id="UP000016932"/>
    </source>
</evidence>
<keyword evidence="3" id="KW-1185">Reference proteome</keyword>
<dbReference type="GeneID" id="19331850"/>
<dbReference type="Pfam" id="PF00651">
    <property type="entry name" value="BTB"/>
    <property type="match status" value="1"/>
</dbReference>
<reference evidence="2 3" key="1">
    <citation type="journal article" date="2012" name="PLoS Pathog.">
        <title>Diverse lifestyles and strategies of plant pathogenesis encoded in the genomes of eighteen Dothideomycetes fungi.</title>
        <authorList>
            <person name="Ohm R.A."/>
            <person name="Feau N."/>
            <person name="Henrissat B."/>
            <person name="Schoch C.L."/>
            <person name="Horwitz B.A."/>
            <person name="Barry K.W."/>
            <person name="Condon B.J."/>
            <person name="Copeland A.C."/>
            <person name="Dhillon B."/>
            <person name="Glaser F."/>
            <person name="Hesse C.N."/>
            <person name="Kosti I."/>
            <person name="LaButti K."/>
            <person name="Lindquist E.A."/>
            <person name="Lucas S."/>
            <person name="Salamov A.A."/>
            <person name="Bradshaw R.E."/>
            <person name="Ciuffetti L."/>
            <person name="Hamelin R.C."/>
            <person name="Kema G.H.J."/>
            <person name="Lawrence C."/>
            <person name="Scott J.A."/>
            <person name="Spatafora J.W."/>
            <person name="Turgeon B.G."/>
            <person name="de Wit P.J.G.M."/>
            <person name="Zhong S."/>
            <person name="Goodwin S.B."/>
            <person name="Grigoriev I.V."/>
        </authorList>
    </citation>
    <scope>NUCLEOTIDE SEQUENCE [LARGE SCALE GENOMIC DNA]</scope>
    <source>
        <strain evidence="2 3">CIRAD86</strain>
    </source>
</reference>
<protein>
    <recommendedName>
        <fullName evidence="1">BTB domain-containing protein</fullName>
    </recommendedName>
</protein>
<dbReference type="PANTHER" id="PTHR47843">
    <property type="entry name" value="BTB DOMAIN-CONTAINING PROTEIN-RELATED"/>
    <property type="match status" value="1"/>
</dbReference>
<dbReference type="InterPro" id="IPR011333">
    <property type="entry name" value="SKP1/BTB/POZ_sf"/>
</dbReference>
<dbReference type="KEGG" id="pfj:MYCFIDRAFT_156289"/>
<dbReference type="VEuPathDB" id="FungiDB:MYCFIDRAFT_156289"/>
<dbReference type="Proteomes" id="UP000016932">
    <property type="component" value="Unassembled WGS sequence"/>
</dbReference>
<dbReference type="SMART" id="SM00225">
    <property type="entry name" value="BTB"/>
    <property type="match status" value="1"/>
</dbReference>
<dbReference type="SUPFAM" id="SSF54695">
    <property type="entry name" value="POZ domain"/>
    <property type="match status" value="1"/>
</dbReference>